<gene>
    <name evidence="7 10" type="primary">rsmA</name>
    <name evidence="7" type="synonym">ksgA</name>
    <name evidence="10" type="ORF">GCM10008090_30290</name>
</gene>
<evidence type="ECO:0000256" key="1">
    <source>
        <dbReference type="ARBA" id="ARBA00022490"/>
    </source>
</evidence>
<dbReference type="Pfam" id="PF00398">
    <property type="entry name" value="RrnaAD"/>
    <property type="match status" value="1"/>
</dbReference>
<dbReference type="InterPro" id="IPR023165">
    <property type="entry name" value="rRNA_Ade_diMease-like_C"/>
</dbReference>
<dbReference type="RefSeq" id="WP_189402555.1">
    <property type="nucleotide sequence ID" value="NZ_BMXA01000007.1"/>
</dbReference>
<dbReference type="PROSITE" id="PS51689">
    <property type="entry name" value="SAM_RNA_A_N6_MT"/>
    <property type="match status" value="1"/>
</dbReference>
<dbReference type="PANTHER" id="PTHR11727:SF7">
    <property type="entry name" value="DIMETHYLADENOSINE TRANSFERASE-RELATED"/>
    <property type="match status" value="1"/>
</dbReference>
<evidence type="ECO:0000313" key="11">
    <source>
        <dbReference type="Proteomes" id="UP000614811"/>
    </source>
</evidence>
<dbReference type="EMBL" id="BMXA01000007">
    <property type="protein sequence ID" value="GHA18631.1"/>
    <property type="molecule type" value="Genomic_DNA"/>
</dbReference>
<dbReference type="GO" id="GO:0003723">
    <property type="term" value="F:RNA binding"/>
    <property type="evidence" value="ECO:0007669"/>
    <property type="project" value="UniProtKB-UniRule"/>
</dbReference>
<comment type="subcellular location">
    <subcellularLocation>
        <location evidence="7">Cytoplasm</location>
    </subcellularLocation>
</comment>
<evidence type="ECO:0000256" key="5">
    <source>
        <dbReference type="ARBA" id="ARBA00022691"/>
    </source>
</evidence>
<feature type="binding site" evidence="7 8">
    <location>
        <position position="62"/>
    </location>
    <ligand>
        <name>S-adenosyl-L-methionine</name>
        <dbReference type="ChEBI" id="CHEBI:59789"/>
    </ligand>
</feature>
<evidence type="ECO:0000259" key="9">
    <source>
        <dbReference type="SMART" id="SM00650"/>
    </source>
</evidence>
<proteinExistence type="inferred from homology"/>
<feature type="binding site" evidence="7 8">
    <location>
        <position position="85"/>
    </location>
    <ligand>
        <name>S-adenosyl-L-methionine</name>
        <dbReference type="ChEBI" id="CHEBI:59789"/>
    </ligand>
</feature>
<keyword evidence="4 7" id="KW-0808">Transferase</keyword>
<feature type="binding site" evidence="7 8">
    <location>
        <position position="106"/>
    </location>
    <ligand>
        <name>S-adenosyl-L-methionine</name>
        <dbReference type="ChEBI" id="CHEBI:59789"/>
    </ligand>
</feature>
<dbReference type="InterPro" id="IPR020596">
    <property type="entry name" value="rRNA_Ade_Mease_Trfase_CS"/>
</dbReference>
<keyword evidence="11" id="KW-1185">Reference proteome</keyword>
<feature type="binding site" evidence="7 8">
    <location>
        <position position="16"/>
    </location>
    <ligand>
        <name>S-adenosyl-L-methionine</name>
        <dbReference type="ChEBI" id="CHEBI:59789"/>
    </ligand>
</feature>
<reference evidence="10" key="1">
    <citation type="journal article" date="2014" name="Int. J. Syst. Evol. Microbiol.">
        <title>Complete genome sequence of Corynebacterium casei LMG S-19264T (=DSM 44701T), isolated from a smear-ripened cheese.</title>
        <authorList>
            <consortium name="US DOE Joint Genome Institute (JGI-PGF)"/>
            <person name="Walter F."/>
            <person name="Albersmeier A."/>
            <person name="Kalinowski J."/>
            <person name="Ruckert C."/>
        </authorList>
    </citation>
    <scope>NUCLEOTIDE SEQUENCE</scope>
    <source>
        <strain evidence="10">KCTC 12711</strain>
    </source>
</reference>
<keyword evidence="6 7" id="KW-0694">RNA-binding</keyword>
<reference evidence="10" key="2">
    <citation type="submission" date="2020-09" db="EMBL/GenBank/DDBJ databases">
        <authorList>
            <person name="Sun Q."/>
            <person name="Kim S."/>
        </authorList>
    </citation>
    <scope>NUCLEOTIDE SEQUENCE</scope>
    <source>
        <strain evidence="10">KCTC 12711</strain>
    </source>
</reference>
<evidence type="ECO:0000256" key="2">
    <source>
        <dbReference type="ARBA" id="ARBA00022552"/>
    </source>
</evidence>
<dbReference type="NCBIfam" id="TIGR00755">
    <property type="entry name" value="ksgA"/>
    <property type="match status" value="1"/>
</dbReference>
<accession>A0A918S146</accession>
<evidence type="ECO:0000256" key="6">
    <source>
        <dbReference type="ARBA" id="ARBA00022884"/>
    </source>
</evidence>
<keyword evidence="5 7" id="KW-0949">S-adenosyl-L-methionine</keyword>
<dbReference type="SMART" id="SM00650">
    <property type="entry name" value="rADc"/>
    <property type="match status" value="1"/>
</dbReference>
<dbReference type="Proteomes" id="UP000614811">
    <property type="component" value="Unassembled WGS sequence"/>
</dbReference>
<protein>
    <recommendedName>
        <fullName evidence="7">Ribosomal RNA small subunit methyltransferase A</fullName>
        <ecNumber evidence="7">2.1.1.182</ecNumber>
    </recommendedName>
    <alternativeName>
        <fullName evidence="7">16S rRNA (adenine(1518)-N(6)/adenine(1519)-N(6))-dimethyltransferase</fullName>
    </alternativeName>
    <alternativeName>
        <fullName evidence="7">16S rRNA dimethyladenosine transferase</fullName>
    </alternativeName>
    <alternativeName>
        <fullName evidence="7">16S rRNA dimethylase</fullName>
    </alternativeName>
    <alternativeName>
        <fullName evidence="7">S-adenosylmethionine-6-N', N'-adenosyl(rRNA) dimethyltransferase</fullName>
    </alternativeName>
</protein>
<comment type="similarity">
    <text evidence="7">Belongs to the class I-like SAM-binding methyltransferase superfamily. rRNA adenine N(6)-methyltransferase family. RsmA subfamily.</text>
</comment>
<evidence type="ECO:0000313" key="10">
    <source>
        <dbReference type="EMBL" id="GHA18631.1"/>
    </source>
</evidence>
<dbReference type="Gene3D" id="3.40.50.150">
    <property type="entry name" value="Vaccinia Virus protein VP39"/>
    <property type="match status" value="1"/>
</dbReference>
<name>A0A918S146_9GAMM</name>
<feature type="domain" description="Ribosomal RNA adenine methylase transferase N-terminal" evidence="9">
    <location>
        <begin position="21"/>
        <end position="191"/>
    </location>
</feature>
<keyword evidence="1 7" id="KW-0963">Cytoplasm</keyword>
<dbReference type="InterPro" id="IPR029063">
    <property type="entry name" value="SAM-dependent_MTases_sf"/>
</dbReference>
<dbReference type="GO" id="GO:0005829">
    <property type="term" value="C:cytosol"/>
    <property type="evidence" value="ECO:0007669"/>
    <property type="project" value="TreeGrafter"/>
</dbReference>
<dbReference type="PROSITE" id="PS01131">
    <property type="entry name" value="RRNA_A_DIMETH"/>
    <property type="match status" value="1"/>
</dbReference>
<keyword evidence="2 7" id="KW-0698">rRNA processing</keyword>
<comment type="caution">
    <text evidence="10">The sequence shown here is derived from an EMBL/GenBank/DDBJ whole genome shotgun (WGS) entry which is preliminary data.</text>
</comment>
<evidence type="ECO:0000256" key="4">
    <source>
        <dbReference type="ARBA" id="ARBA00022679"/>
    </source>
</evidence>
<organism evidence="10 11">
    <name type="scientific">Arenicella chitinivorans</name>
    <dbReference type="NCBI Taxonomy" id="1329800"/>
    <lineage>
        <taxon>Bacteria</taxon>
        <taxon>Pseudomonadati</taxon>
        <taxon>Pseudomonadota</taxon>
        <taxon>Gammaproteobacteria</taxon>
        <taxon>Arenicellales</taxon>
        <taxon>Arenicellaceae</taxon>
        <taxon>Arenicella</taxon>
    </lineage>
</organism>
<comment type="catalytic activity">
    <reaction evidence="7">
        <text>adenosine(1518)/adenosine(1519) in 16S rRNA + 4 S-adenosyl-L-methionine = N(6)-dimethyladenosine(1518)/N(6)-dimethyladenosine(1519) in 16S rRNA + 4 S-adenosyl-L-homocysteine + 4 H(+)</text>
        <dbReference type="Rhea" id="RHEA:19609"/>
        <dbReference type="Rhea" id="RHEA-COMP:10232"/>
        <dbReference type="Rhea" id="RHEA-COMP:10233"/>
        <dbReference type="ChEBI" id="CHEBI:15378"/>
        <dbReference type="ChEBI" id="CHEBI:57856"/>
        <dbReference type="ChEBI" id="CHEBI:59789"/>
        <dbReference type="ChEBI" id="CHEBI:74411"/>
        <dbReference type="ChEBI" id="CHEBI:74493"/>
        <dbReference type="EC" id="2.1.1.182"/>
    </reaction>
</comment>
<dbReference type="EC" id="2.1.1.182" evidence="7"/>
<dbReference type="InterPro" id="IPR020598">
    <property type="entry name" value="rRNA_Ade_methylase_Trfase_N"/>
</dbReference>
<dbReference type="PANTHER" id="PTHR11727">
    <property type="entry name" value="DIMETHYLADENOSINE TRANSFERASE"/>
    <property type="match status" value="1"/>
</dbReference>
<comment type="function">
    <text evidence="7">Specifically dimethylates two adjacent adenosines (A1518 and A1519) in the loop of a conserved hairpin near the 3'-end of 16S rRNA in the 30S particle. May play a critical role in biogenesis of 30S subunits.</text>
</comment>
<dbReference type="FunFam" id="1.10.8.100:FF:000001">
    <property type="entry name" value="Ribosomal RNA small subunit methyltransferase A"/>
    <property type="match status" value="1"/>
</dbReference>
<feature type="binding site" evidence="7 8">
    <location>
        <position position="41"/>
    </location>
    <ligand>
        <name>S-adenosyl-L-methionine</name>
        <dbReference type="ChEBI" id="CHEBI:59789"/>
    </ligand>
</feature>
<keyword evidence="3 7" id="KW-0489">Methyltransferase</keyword>
<feature type="binding site" evidence="7 8">
    <location>
        <position position="14"/>
    </location>
    <ligand>
        <name>S-adenosyl-L-methionine</name>
        <dbReference type="ChEBI" id="CHEBI:59789"/>
    </ligand>
</feature>
<sequence>MADFAAPRKSLGQNFLQDPNIIRKIVDSLAVKATDTVLEIGPGRGALTELLLPLAAHLHLVEFDRDLVQYWASRNETNLTVHGADILQFDLTPVLSNVDSIKVIGNLPYNISSPVLFHLLQYADRIASQVVMLQKEVVDRMAAQPGSKQYGRLSVMLQQRYHIESLFTVPATAFFPPPKVESAIARLTPLDRILHPVASHADFAAMVKQAFSMRRKTLRNNLKPMLNATQISALEIDPSARAETLTVAEFAALANAFSTQQSETHSKA</sequence>
<dbReference type="SUPFAM" id="SSF53335">
    <property type="entry name" value="S-adenosyl-L-methionine-dependent methyltransferases"/>
    <property type="match status" value="1"/>
</dbReference>
<dbReference type="GO" id="GO:0052908">
    <property type="term" value="F:16S rRNA (adenine(1518)-N(6)/adenine(1519)-N(6))-dimethyltransferase activity"/>
    <property type="evidence" value="ECO:0007669"/>
    <property type="project" value="UniProtKB-EC"/>
</dbReference>
<dbReference type="Gene3D" id="1.10.8.100">
    <property type="entry name" value="Ribosomal RNA adenine dimethylase-like, domain 2"/>
    <property type="match status" value="1"/>
</dbReference>
<evidence type="ECO:0000256" key="3">
    <source>
        <dbReference type="ARBA" id="ARBA00022603"/>
    </source>
</evidence>
<evidence type="ECO:0000256" key="7">
    <source>
        <dbReference type="HAMAP-Rule" id="MF_00607"/>
    </source>
</evidence>
<evidence type="ECO:0000256" key="8">
    <source>
        <dbReference type="PROSITE-ProRule" id="PRU01026"/>
    </source>
</evidence>
<dbReference type="InterPro" id="IPR011530">
    <property type="entry name" value="rRNA_adenine_dimethylase"/>
</dbReference>
<dbReference type="AlphaFoldDB" id="A0A918S146"/>
<dbReference type="InterPro" id="IPR001737">
    <property type="entry name" value="KsgA/Erm"/>
</dbReference>
<dbReference type="HAMAP" id="MF_00607">
    <property type="entry name" value="16SrRNA_methyltr_A"/>
    <property type="match status" value="1"/>
</dbReference>